<dbReference type="Pfam" id="PF00196">
    <property type="entry name" value="GerE"/>
    <property type="match status" value="1"/>
</dbReference>
<sequence length="315" mass="37247">MVVFNSELHVLTFVFCLLEFGMCFYQLIYWLSHPKDKRRLWYLILLLLLLNYNITGGLFPDPQFKLSIQVQNIIAYGSGFLMASYFPFYFYKAFNLETIRFHAFYGVLLFLLIPYIIYFVIIYPLKGNLAYATSYGLIVPALYSIVVVYDLLRAIRIKIKKRKSSPYPYKWLEMFWVYAAVSPWVFMSAFAYFNITQWIEVLVTNLGFVIITLLFIAKSIKDSRMEDAKKLAMENEKAELFEHYCEDFNLSKREREIALLLCKGLTYREIADTLFISESTVNNHVQHIFFKTEVNRKMELQQKLGFIYVVNTYGK</sequence>
<gene>
    <name evidence="6" type="ORF">E5L68_019590</name>
</gene>
<dbReference type="PRINTS" id="PR00038">
    <property type="entry name" value="HTHLUXR"/>
</dbReference>
<feature type="transmembrane region" description="Helical" evidence="4">
    <location>
        <begin position="103"/>
        <end position="123"/>
    </location>
</feature>
<dbReference type="SUPFAM" id="SSF46894">
    <property type="entry name" value="C-terminal effector domain of the bipartite response regulators"/>
    <property type="match status" value="1"/>
</dbReference>
<keyword evidence="3" id="KW-0804">Transcription</keyword>
<feature type="transmembrane region" description="Helical" evidence="4">
    <location>
        <begin position="71"/>
        <end position="91"/>
    </location>
</feature>
<proteinExistence type="predicted"/>
<keyword evidence="4" id="KW-0472">Membrane</keyword>
<evidence type="ECO:0000256" key="4">
    <source>
        <dbReference type="SAM" id="Phobius"/>
    </source>
</evidence>
<dbReference type="Gene3D" id="1.10.10.10">
    <property type="entry name" value="Winged helix-like DNA-binding domain superfamily/Winged helix DNA-binding domain"/>
    <property type="match status" value="1"/>
</dbReference>
<dbReference type="InterPro" id="IPR016032">
    <property type="entry name" value="Sig_transdc_resp-reg_C-effctor"/>
</dbReference>
<dbReference type="SMART" id="SM00421">
    <property type="entry name" value="HTH_LUXR"/>
    <property type="match status" value="1"/>
</dbReference>
<organism evidence="6 7">
    <name type="scientific">Pedobacter helvus</name>
    <dbReference type="NCBI Taxonomy" id="2563444"/>
    <lineage>
        <taxon>Bacteria</taxon>
        <taxon>Pseudomonadati</taxon>
        <taxon>Bacteroidota</taxon>
        <taxon>Sphingobacteriia</taxon>
        <taxon>Sphingobacteriales</taxon>
        <taxon>Sphingobacteriaceae</taxon>
        <taxon>Pedobacter</taxon>
    </lineage>
</organism>
<keyword evidence="2" id="KW-0238">DNA-binding</keyword>
<evidence type="ECO:0000256" key="2">
    <source>
        <dbReference type="ARBA" id="ARBA00023125"/>
    </source>
</evidence>
<protein>
    <submittedName>
        <fullName evidence="6">Response regulator transcription factor</fullName>
    </submittedName>
</protein>
<dbReference type="EMBL" id="SRMP02000050">
    <property type="protein sequence ID" value="MFN0293592.1"/>
    <property type="molecule type" value="Genomic_DNA"/>
</dbReference>
<feature type="transmembrane region" description="Helical" evidence="4">
    <location>
        <begin position="201"/>
        <end position="220"/>
    </location>
</feature>
<evidence type="ECO:0000256" key="3">
    <source>
        <dbReference type="ARBA" id="ARBA00023163"/>
    </source>
</evidence>
<dbReference type="PANTHER" id="PTHR44688">
    <property type="entry name" value="DNA-BINDING TRANSCRIPTIONAL ACTIVATOR DEVR_DOSR"/>
    <property type="match status" value="1"/>
</dbReference>
<feature type="transmembrane region" description="Helical" evidence="4">
    <location>
        <begin position="6"/>
        <end position="28"/>
    </location>
</feature>
<accession>A0ABW9JRL9</accession>
<evidence type="ECO:0000259" key="5">
    <source>
        <dbReference type="PROSITE" id="PS50043"/>
    </source>
</evidence>
<keyword evidence="7" id="KW-1185">Reference proteome</keyword>
<dbReference type="RefSeq" id="WP_138729251.1">
    <property type="nucleotide sequence ID" value="NZ_SRMP02000050.1"/>
</dbReference>
<keyword evidence="1" id="KW-0805">Transcription regulation</keyword>
<evidence type="ECO:0000313" key="6">
    <source>
        <dbReference type="EMBL" id="MFN0293592.1"/>
    </source>
</evidence>
<dbReference type="PANTHER" id="PTHR44688:SF16">
    <property type="entry name" value="DNA-BINDING TRANSCRIPTIONAL ACTIVATOR DEVR_DOSR"/>
    <property type="match status" value="1"/>
</dbReference>
<feature type="domain" description="HTH luxR-type" evidence="5">
    <location>
        <begin position="243"/>
        <end position="308"/>
    </location>
</feature>
<dbReference type="PROSITE" id="PS50043">
    <property type="entry name" value="HTH_LUXR_2"/>
    <property type="match status" value="1"/>
</dbReference>
<dbReference type="Proteomes" id="UP001517367">
    <property type="component" value="Unassembled WGS sequence"/>
</dbReference>
<dbReference type="PROSITE" id="PS00622">
    <property type="entry name" value="HTH_LUXR_1"/>
    <property type="match status" value="1"/>
</dbReference>
<dbReference type="CDD" id="cd06170">
    <property type="entry name" value="LuxR_C_like"/>
    <property type="match status" value="1"/>
</dbReference>
<dbReference type="InterPro" id="IPR000792">
    <property type="entry name" value="Tscrpt_reg_LuxR_C"/>
</dbReference>
<comment type="caution">
    <text evidence="6">The sequence shown here is derived from an EMBL/GenBank/DDBJ whole genome shotgun (WGS) entry which is preliminary data.</text>
</comment>
<keyword evidence="4" id="KW-0812">Transmembrane</keyword>
<feature type="transmembrane region" description="Helical" evidence="4">
    <location>
        <begin position="40"/>
        <end position="59"/>
    </location>
</feature>
<evidence type="ECO:0000256" key="1">
    <source>
        <dbReference type="ARBA" id="ARBA00023015"/>
    </source>
</evidence>
<feature type="transmembrane region" description="Helical" evidence="4">
    <location>
        <begin position="129"/>
        <end position="152"/>
    </location>
</feature>
<dbReference type="InterPro" id="IPR036388">
    <property type="entry name" value="WH-like_DNA-bd_sf"/>
</dbReference>
<name>A0ABW9JRL9_9SPHI</name>
<feature type="transmembrane region" description="Helical" evidence="4">
    <location>
        <begin position="173"/>
        <end position="195"/>
    </location>
</feature>
<keyword evidence="4" id="KW-1133">Transmembrane helix</keyword>
<reference evidence="6 7" key="1">
    <citation type="submission" date="2024-12" db="EMBL/GenBank/DDBJ databases">
        <authorList>
            <person name="Hu S."/>
        </authorList>
    </citation>
    <scope>NUCLEOTIDE SEQUENCE [LARGE SCALE GENOMIC DNA]</scope>
    <source>
        <strain evidence="6 7">P-25</strain>
    </source>
</reference>
<evidence type="ECO:0000313" key="7">
    <source>
        <dbReference type="Proteomes" id="UP001517367"/>
    </source>
</evidence>